<feature type="transmembrane region" description="Helical" evidence="2">
    <location>
        <begin position="211"/>
        <end position="244"/>
    </location>
</feature>
<feature type="region of interest" description="Disordered" evidence="1">
    <location>
        <begin position="1"/>
        <end position="38"/>
    </location>
</feature>
<dbReference type="EMBL" id="CP046453">
    <property type="protein sequence ID" value="QGU04807.1"/>
    <property type="molecule type" value="Genomic_DNA"/>
</dbReference>
<sequence length="319" mass="33810">MSTPNDPSEDRPQGRQEHPENFGLPQYPSYPSTPHPEDTPGYGAGYGGYAGYGIGGQPAYGQSQGTGVVQPMEAVSWAFSVVFRNWKLWILGALALGVVVMAVSAIVDMAFGGLNGDVGLQNGFGYQIAQFAMGLLTAALMVFVYHGALRQVDKKKIGPGDFTHDVNFGPAFALTILLQVLSSLLFAALAIPLFLAGNPIADTQMASDEEMLAVLGTLFAALAVVLVVAVLVSPLTMFMVWFVIDRRATFRGGIVEGFRHGLRNYGRLLAFNLVAGVIVGISAIITLGLAMVVLGPVLLLAQAMIYRQAAAGPLPEPVR</sequence>
<accession>A0A6B8VYM7</accession>
<feature type="transmembrane region" description="Helical" evidence="2">
    <location>
        <begin position="124"/>
        <end position="145"/>
    </location>
</feature>
<reference evidence="3 4" key="1">
    <citation type="journal article" date="2021" name="Int. J. Syst. Evol. Microbiol.">
        <title>Classification of three corynebacterial strains isolated from a small paddock in North Rhine-Westphalia: proposal of &lt;i&gt;Corynebacterium kalinowskii&lt;/i&gt; sp. nov., &lt;i&gt;Corynebacterium comes&lt;/i&gt; sp. nov. and &lt;i&gt;Corynebacterium occultum&lt;/i&gt; sp. nov.</title>
        <authorList>
            <person name="Schaffert L."/>
            <person name="Ruwe M."/>
            <person name="Milse J."/>
            <person name="Hanuschka K."/>
            <person name="Ortseifen V."/>
            <person name="Droste J."/>
            <person name="Brandt D."/>
            <person name="Schl L."/>
            <person name="Kutter Y."/>
            <person name="Vinke S."/>
            <person name="Vieh P."/>
            <person name="Jacob L."/>
            <person name="L N.C."/>
            <person name="Schulte-Berndt E."/>
            <person name="Hain C."/>
            <person name="Linder M."/>
            <person name="Schmidt P."/>
            <person name="Wollenschl L."/>
            <person name="Luttermann T."/>
            <person name="Thieme E."/>
            <person name="Hassa J."/>
            <person name="Haak M."/>
            <person name="Wittchen M."/>
            <person name="Mentz A."/>
            <person name="Persicke M."/>
            <person name="Busche T."/>
            <person name="R C."/>
        </authorList>
    </citation>
    <scope>NUCLEOTIDE SEQUENCE [LARGE SCALE GENOMIC DNA]</scope>
    <source>
        <strain evidence="3 4">2019</strain>
    </source>
</reference>
<organism evidence="3 4">
    <name type="scientific">Corynebacterium comes</name>
    <dbReference type="NCBI Taxonomy" id="2675218"/>
    <lineage>
        <taxon>Bacteria</taxon>
        <taxon>Bacillati</taxon>
        <taxon>Actinomycetota</taxon>
        <taxon>Actinomycetes</taxon>
        <taxon>Mycobacteriales</taxon>
        <taxon>Corynebacteriaceae</taxon>
        <taxon>Corynebacterium</taxon>
    </lineage>
</organism>
<keyword evidence="2" id="KW-1133">Transmembrane helix</keyword>
<evidence type="ECO:0000256" key="2">
    <source>
        <dbReference type="SAM" id="Phobius"/>
    </source>
</evidence>
<evidence type="ECO:0000313" key="3">
    <source>
        <dbReference type="EMBL" id="QGU04807.1"/>
    </source>
</evidence>
<feature type="transmembrane region" description="Helical" evidence="2">
    <location>
        <begin position="166"/>
        <end position="191"/>
    </location>
</feature>
<protein>
    <recommendedName>
        <fullName evidence="5">DUF975 family protein</fullName>
    </recommendedName>
</protein>
<evidence type="ECO:0008006" key="5">
    <source>
        <dbReference type="Google" id="ProtNLM"/>
    </source>
</evidence>
<gene>
    <name evidence="3" type="ORF">CETAM_07765</name>
</gene>
<dbReference type="RefSeq" id="WP_197085694.1">
    <property type="nucleotide sequence ID" value="NZ_CP046453.1"/>
</dbReference>
<name>A0A6B8VYM7_9CORY</name>
<keyword evidence="2" id="KW-0812">Transmembrane</keyword>
<keyword evidence="2" id="KW-0472">Membrane</keyword>
<evidence type="ECO:0000313" key="4">
    <source>
        <dbReference type="Proteomes" id="UP000425178"/>
    </source>
</evidence>
<dbReference type="AlphaFoldDB" id="A0A6B8VYM7"/>
<evidence type="ECO:0000256" key="1">
    <source>
        <dbReference type="SAM" id="MobiDB-lite"/>
    </source>
</evidence>
<feature type="compositionally biased region" description="Basic and acidic residues" evidence="1">
    <location>
        <begin position="8"/>
        <end position="20"/>
    </location>
</feature>
<keyword evidence="4" id="KW-1185">Reference proteome</keyword>
<feature type="transmembrane region" description="Helical" evidence="2">
    <location>
        <begin position="265"/>
        <end position="294"/>
    </location>
</feature>
<proteinExistence type="predicted"/>
<feature type="transmembrane region" description="Helical" evidence="2">
    <location>
        <begin position="88"/>
        <end position="112"/>
    </location>
</feature>
<dbReference type="KEGG" id="ccoe:CETAM_07765"/>
<dbReference type="Proteomes" id="UP000425178">
    <property type="component" value="Chromosome"/>
</dbReference>